<gene>
    <name evidence="3" type="ORF">J8273_0784</name>
</gene>
<keyword evidence="4" id="KW-1185">Reference proteome</keyword>
<sequence length="822" mass="91077">MEDEREKLETSGSVSEIELEADTPKAAAKMTKMKSASSLPVVPDKFRVHSEGGRYVNKWNPSPTPILMDYLKKSIPYRVFHRKPELGLPVTARTLNFKANLMVRQYEHEQVESAVFFFDDSLTATWLGHSSCYFQVHGTAFLVDPVIKKRIGKVFKATREAGTALRDGWASLPHVDYVLLSHAHADHFDPRAVQEIDKLFHPVFIVPDQMATTLHGLGIDKDRVFQLKLWATHTSTLDSRKTDVSVQLIPTQSYHNAGAFKENTVLWGGFVVRAEKGGTAHSVIVIGPSGYNPDWAETIAKLGPFDLAFIGIGGSAPAYLQQHHMDPADAVQLHMQLAPTESIATHWGTYNSKTAYEGLLDPMLLLQAAAEEAQVGNFLTPVIGEIVNPLRDVNFDYLNQITAATTSAVHEILQNEITMPNLIMSGQPVDIHRLHAVCHRFAFQFTNELIGTLSTAQDVSGNADDLTLNAVEAVVKLAAAVARTVVSNFIADNNITKTTRGDILTTLTEMPLDDLFRLCHSALEMMTTMDVCDIPDQTQLYWPDDDDESRKLFIDAKDDPFTAIVRGLNSERGRKLMPTGTLFFISPSSLGPLLAPIFGPVERLDPRFTACGMIIRGLQTVQIGEENLDLPLLWMSRHPTPTAATWVPEGVNPADWFAGTTPPMSRAGPDLHSLPAVMLYELGRPQSRFAVRPPNIALTETETAKLKEYIINARQEMRTLFAYNTHVAEVFPGANHLRNFALLQPLLEAQFEEDLFSGALIGKTYQQIGLLDPRLEAGEMSIDDFSLLNCGPYQPYGLSRHGAANYSPLLDPVELEISVEFD</sequence>
<feature type="region of interest" description="Disordered" evidence="1">
    <location>
        <begin position="1"/>
        <end position="26"/>
    </location>
</feature>
<evidence type="ECO:0000313" key="4">
    <source>
        <dbReference type="Proteomes" id="UP000717585"/>
    </source>
</evidence>
<evidence type="ECO:0000256" key="1">
    <source>
        <dbReference type="SAM" id="MobiDB-lite"/>
    </source>
</evidence>
<name>A0A8J6BAQ4_9EUKA</name>
<feature type="domain" description="Metallo-beta-lactamase" evidence="2">
    <location>
        <begin position="141"/>
        <end position="347"/>
    </location>
</feature>
<protein>
    <submittedName>
        <fullName evidence="3">Beta-lactamase superfamily domain</fullName>
    </submittedName>
</protein>
<dbReference type="AlphaFoldDB" id="A0A8J6BAQ4"/>
<dbReference type="InterPro" id="IPR001279">
    <property type="entry name" value="Metallo-B-lactamas"/>
</dbReference>
<accession>A0A8J6BAQ4</accession>
<dbReference type="PANTHER" id="PTHR15032">
    <property type="entry name" value="N-ACYL-PHOSPHATIDYLETHANOLAMINE-HYDROLYZING PHOSPHOLIPASE D"/>
    <property type="match status" value="1"/>
</dbReference>
<dbReference type="EMBL" id="JAHDYR010000001">
    <property type="protein sequence ID" value="KAG9397654.1"/>
    <property type="molecule type" value="Genomic_DNA"/>
</dbReference>
<comment type="caution">
    <text evidence="3">The sequence shown here is derived from an EMBL/GenBank/DDBJ whole genome shotgun (WGS) entry which is preliminary data.</text>
</comment>
<dbReference type="OrthoDB" id="332863at2759"/>
<evidence type="ECO:0000259" key="2">
    <source>
        <dbReference type="Pfam" id="PF12706"/>
    </source>
</evidence>
<dbReference type="GO" id="GO:0005737">
    <property type="term" value="C:cytoplasm"/>
    <property type="evidence" value="ECO:0007669"/>
    <property type="project" value="TreeGrafter"/>
</dbReference>
<dbReference type="Proteomes" id="UP000717585">
    <property type="component" value="Unassembled WGS sequence"/>
</dbReference>
<dbReference type="Gene3D" id="3.60.15.10">
    <property type="entry name" value="Ribonuclease Z/Hydroxyacylglutathione hydrolase-like"/>
    <property type="match status" value="1"/>
</dbReference>
<dbReference type="Pfam" id="PF12706">
    <property type="entry name" value="Lactamase_B_2"/>
    <property type="match status" value="1"/>
</dbReference>
<dbReference type="PANTHER" id="PTHR15032:SF4">
    <property type="entry name" value="N-ACYL-PHOSPHATIDYLETHANOLAMINE-HYDROLYZING PHOSPHOLIPASE D"/>
    <property type="match status" value="1"/>
</dbReference>
<proteinExistence type="predicted"/>
<organism evidence="3 4">
    <name type="scientific">Carpediemonas membranifera</name>
    <dbReference type="NCBI Taxonomy" id="201153"/>
    <lineage>
        <taxon>Eukaryota</taxon>
        <taxon>Metamonada</taxon>
        <taxon>Carpediemonas-like organisms</taxon>
        <taxon>Carpediemonas</taxon>
    </lineage>
</organism>
<reference evidence="3" key="1">
    <citation type="submission" date="2021-05" db="EMBL/GenBank/DDBJ databases">
        <title>A free-living protist that lacks canonical eukaryotic 1 DNA replication and segregation systems.</title>
        <authorList>
            <person name="Salas-Leiva D.E."/>
            <person name="Tromer E.C."/>
            <person name="Curtis B.A."/>
            <person name="Jerlstrom-Hultqvist J."/>
            <person name="Kolisko M."/>
            <person name="Yi Z."/>
            <person name="Salas-Leiva J.S."/>
            <person name="Gallot-Lavallee L."/>
            <person name="Kops G.J.P.L."/>
            <person name="Archibald J.M."/>
            <person name="Simpson A.G.B."/>
            <person name="Roger A.J."/>
        </authorList>
    </citation>
    <scope>NUCLEOTIDE SEQUENCE</scope>
    <source>
        <strain evidence="3">BICM</strain>
    </source>
</reference>
<dbReference type="SUPFAM" id="SSF56281">
    <property type="entry name" value="Metallo-hydrolase/oxidoreductase"/>
    <property type="match status" value="1"/>
</dbReference>
<evidence type="ECO:0000313" key="3">
    <source>
        <dbReference type="EMBL" id="KAG9397654.1"/>
    </source>
</evidence>
<dbReference type="InterPro" id="IPR036866">
    <property type="entry name" value="RibonucZ/Hydroxyglut_hydro"/>
</dbReference>